<dbReference type="STRING" id="134605.HMPREF3206_00665"/>
<evidence type="ECO:0000259" key="4">
    <source>
        <dbReference type="Pfam" id="PF02576"/>
    </source>
</evidence>
<dbReference type="Gene3D" id="3.30.300.70">
    <property type="entry name" value="RimP-like superfamily, N-terminal"/>
    <property type="match status" value="1"/>
</dbReference>
<gene>
    <name evidence="3" type="primary">rimP</name>
    <name evidence="6" type="ORF">HMPREF3206_00665</name>
</gene>
<dbReference type="InterPro" id="IPR035956">
    <property type="entry name" value="RimP_N_sf"/>
</dbReference>
<dbReference type="FunFam" id="3.30.300.70:FF:000001">
    <property type="entry name" value="Ribosome maturation factor RimP"/>
    <property type="match status" value="1"/>
</dbReference>
<dbReference type="PANTHER" id="PTHR33867">
    <property type="entry name" value="RIBOSOME MATURATION FACTOR RIMP"/>
    <property type="match status" value="1"/>
</dbReference>
<protein>
    <recommendedName>
        <fullName evidence="3">Ribosome maturation factor RimP</fullName>
    </recommendedName>
</protein>
<dbReference type="GO" id="GO:0005829">
    <property type="term" value="C:cytosol"/>
    <property type="evidence" value="ECO:0007669"/>
    <property type="project" value="TreeGrafter"/>
</dbReference>
<dbReference type="InterPro" id="IPR036847">
    <property type="entry name" value="RimP_C_sf"/>
</dbReference>
<evidence type="ECO:0000259" key="5">
    <source>
        <dbReference type="Pfam" id="PF17384"/>
    </source>
</evidence>
<keyword evidence="1 3" id="KW-0963">Cytoplasm</keyword>
<evidence type="ECO:0000313" key="6">
    <source>
        <dbReference type="EMBL" id="KXA15579.1"/>
    </source>
</evidence>
<dbReference type="GO" id="GO:0000028">
    <property type="term" value="P:ribosomal small subunit assembly"/>
    <property type="evidence" value="ECO:0007669"/>
    <property type="project" value="TreeGrafter"/>
</dbReference>
<evidence type="ECO:0000313" key="7">
    <source>
        <dbReference type="Proteomes" id="UP000070617"/>
    </source>
</evidence>
<dbReference type="HAMAP" id="MF_01077">
    <property type="entry name" value="RimP"/>
    <property type="match status" value="1"/>
</dbReference>
<comment type="caution">
    <text evidence="6">The sequence shown here is derived from an EMBL/GenBank/DDBJ whole genome shotgun (WGS) entry which is preliminary data.</text>
</comment>
<name>A0A133NH04_9FUSO</name>
<keyword evidence="7" id="KW-1185">Reference proteome</keyword>
<dbReference type="SUPFAM" id="SSF74942">
    <property type="entry name" value="YhbC-like, C-terminal domain"/>
    <property type="match status" value="1"/>
</dbReference>
<evidence type="ECO:0000256" key="2">
    <source>
        <dbReference type="ARBA" id="ARBA00022517"/>
    </source>
</evidence>
<evidence type="ECO:0000256" key="3">
    <source>
        <dbReference type="HAMAP-Rule" id="MF_01077"/>
    </source>
</evidence>
<organism evidence="6 7">
    <name type="scientific">Fusobacterium equinum</name>
    <dbReference type="NCBI Taxonomy" id="134605"/>
    <lineage>
        <taxon>Bacteria</taxon>
        <taxon>Fusobacteriati</taxon>
        <taxon>Fusobacteriota</taxon>
        <taxon>Fusobacteriia</taxon>
        <taxon>Fusobacteriales</taxon>
        <taxon>Fusobacteriaceae</taxon>
        <taxon>Fusobacterium</taxon>
    </lineage>
</organism>
<dbReference type="CDD" id="cd01734">
    <property type="entry name" value="YlxS_C"/>
    <property type="match status" value="1"/>
</dbReference>
<dbReference type="SUPFAM" id="SSF75420">
    <property type="entry name" value="YhbC-like, N-terminal domain"/>
    <property type="match status" value="1"/>
</dbReference>
<feature type="domain" description="Ribosome maturation factor RimP C-terminal" evidence="5">
    <location>
        <begin position="85"/>
        <end position="150"/>
    </location>
</feature>
<dbReference type="PANTHER" id="PTHR33867:SF1">
    <property type="entry name" value="RIBOSOME MATURATION FACTOR RIMP"/>
    <property type="match status" value="1"/>
</dbReference>
<dbReference type="Proteomes" id="UP000070617">
    <property type="component" value="Unassembled WGS sequence"/>
</dbReference>
<dbReference type="GO" id="GO:0006412">
    <property type="term" value="P:translation"/>
    <property type="evidence" value="ECO:0007669"/>
    <property type="project" value="TreeGrafter"/>
</dbReference>
<keyword evidence="2 3" id="KW-0690">Ribosome biogenesis</keyword>
<dbReference type="PATRIC" id="fig|134605.3.peg.668"/>
<dbReference type="InterPro" id="IPR028998">
    <property type="entry name" value="RimP_C"/>
</dbReference>
<dbReference type="RefSeq" id="WP_010679949.1">
    <property type="nucleotide sequence ID" value="NZ_KQ956522.1"/>
</dbReference>
<dbReference type="InterPro" id="IPR028989">
    <property type="entry name" value="RimP_N"/>
</dbReference>
<dbReference type="AlphaFoldDB" id="A0A133NH04"/>
<comment type="similarity">
    <text evidence="3">Belongs to the RimP family.</text>
</comment>
<feature type="domain" description="Ribosome maturation factor RimP N-terminal" evidence="4">
    <location>
        <begin position="12"/>
        <end position="82"/>
    </location>
</feature>
<reference evidence="7" key="1">
    <citation type="submission" date="2016-01" db="EMBL/GenBank/DDBJ databases">
        <authorList>
            <person name="Mitreva M."/>
            <person name="Pepin K.H."/>
            <person name="Mihindukulasuriya K.A."/>
            <person name="Fulton R."/>
            <person name="Fronick C."/>
            <person name="O'Laughlin M."/>
            <person name="Miner T."/>
            <person name="Herter B."/>
            <person name="Rosa B.A."/>
            <person name="Cordes M."/>
            <person name="Tomlinson C."/>
            <person name="Wollam A."/>
            <person name="Palsikar V.B."/>
            <person name="Mardis E.R."/>
            <person name="Wilson R.K."/>
        </authorList>
    </citation>
    <scope>NUCLEOTIDE SEQUENCE [LARGE SCALE GENOMIC DNA]</scope>
    <source>
        <strain evidence="7">CMW8396</strain>
    </source>
</reference>
<dbReference type="Pfam" id="PF02576">
    <property type="entry name" value="RimP_N"/>
    <property type="match status" value="1"/>
</dbReference>
<dbReference type="EMBL" id="LRPX01000026">
    <property type="protein sequence ID" value="KXA15579.1"/>
    <property type="molecule type" value="Genomic_DNA"/>
</dbReference>
<dbReference type="InterPro" id="IPR003728">
    <property type="entry name" value="Ribosome_maturation_RimP"/>
</dbReference>
<accession>A0A133NH04</accession>
<evidence type="ECO:0000256" key="1">
    <source>
        <dbReference type="ARBA" id="ARBA00022490"/>
    </source>
</evidence>
<proteinExistence type="inferred from homology"/>
<sequence>MESVVQKIEKIVIPAAEELGLSLVDVEYMQDGGYWYVRVYVEKLEGDVNLEDCASLSGKIEDAVDQLIDKKFFLEVSSPGIERPLKKESDFIRFTGEKIFVALKHKLNEKRNIEGILRAYENQTLLLEVDGEELQIPFSEVKKSHLVFDFDEF</sequence>
<dbReference type="Pfam" id="PF17384">
    <property type="entry name" value="DUF150_C"/>
    <property type="match status" value="1"/>
</dbReference>
<comment type="subcellular location">
    <subcellularLocation>
        <location evidence="3">Cytoplasm</location>
    </subcellularLocation>
</comment>
<comment type="function">
    <text evidence="3">Required for maturation of 30S ribosomal subunits.</text>
</comment>
<dbReference type="Gene3D" id="2.30.30.180">
    <property type="entry name" value="Ribosome maturation factor RimP, C-terminal domain"/>
    <property type="match status" value="1"/>
</dbReference>